<evidence type="ECO:0008006" key="4">
    <source>
        <dbReference type="Google" id="ProtNLM"/>
    </source>
</evidence>
<proteinExistence type="predicted"/>
<reference evidence="2 3" key="1">
    <citation type="submission" date="2024-02" db="EMBL/GenBank/DDBJ databases">
        <title>Seven novel Bacillus-like species.</title>
        <authorList>
            <person name="Liu G."/>
        </authorList>
    </citation>
    <scope>NUCLEOTIDE SEQUENCE [LARGE SCALE GENOMIC DNA]</scope>
    <source>
        <strain evidence="2 3">FJAT-52054</strain>
    </source>
</reference>
<dbReference type="RefSeq" id="WP_338781675.1">
    <property type="nucleotide sequence ID" value="NZ_CP147407.1"/>
</dbReference>
<organism evidence="2 3">
    <name type="scientific">Metabacillus sediminis</name>
    <dbReference type="NCBI Taxonomy" id="3117746"/>
    <lineage>
        <taxon>Bacteria</taxon>
        <taxon>Bacillati</taxon>
        <taxon>Bacillota</taxon>
        <taxon>Bacilli</taxon>
        <taxon>Bacillales</taxon>
        <taxon>Bacillaceae</taxon>
        <taxon>Metabacillus</taxon>
    </lineage>
</organism>
<accession>A0ABZ2NN00</accession>
<evidence type="ECO:0000313" key="3">
    <source>
        <dbReference type="Proteomes" id="UP001377337"/>
    </source>
</evidence>
<evidence type="ECO:0000313" key="2">
    <source>
        <dbReference type="EMBL" id="WXB98565.1"/>
    </source>
</evidence>
<evidence type="ECO:0000256" key="1">
    <source>
        <dbReference type="SAM" id="MobiDB-lite"/>
    </source>
</evidence>
<dbReference type="Proteomes" id="UP001377337">
    <property type="component" value="Chromosome"/>
</dbReference>
<gene>
    <name evidence="2" type="ORF">WCV65_08845</name>
</gene>
<protein>
    <recommendedName>
        <fullName evidence="4">DUF3918 domain-containing protein</fullName>
    </recommendedName>
</protein>
<name>A0ABZ2NN00_9BACI</name>
<feature type="region of interest" description="Disordered" evidence="1">
    <location>
        <begin position="35"/>
        <end position="56"/>
    </location>
</feature>
<sequence>MKPFKLWKAAGAVGLMGFLAWNEFRRFKKELEKSSLSERNAKVNMKDVETNPNQDC</sequence>
<feature type="compositionally biased region" description="Basic and acidic residues" evidence="1">
    <location>
        <begin position="35"/>
        <end position="49"/>
    </location>
</feature>
<keyword evidence="3" id="KW-1185">Reference proteome</keyword>
<dbReference type="EMBL" id="CP147407">
    <property type="protein sequence ID" value="WXB98565.1"/>
    <property type="molecule type" value="Genomic_DNA"/>
</dbReference>